<organism evidence="1 2">
    <name type="scientific">Aspergillus ellipticus CBS 707.79</name>
    <dbReference type="NCBI Taxonomy" id="1448320"/>
    <lineage>
        <taxon>Eukaryota</taxon>
        <taxon>Fungi</taxon>
        <taxon>Dikarya</taxon>
        <taxon>Ascomycota</taxon>
        <taxon>Pezizomycotina</taxon>
        <taxon>Eurotiomycetes</taxon>
        <taxon>Eurotiomycetidae</taxon>
        <taxon>Eurotiales</taxon>
        <taxon>Aspergillaceae</taxon>
        <taxon>Aspergillus</taxon>
        <taxon>Aspergillus subgen. Circumdati</taxon>
    </lineage>
</organism>
<sequence length="57" mass="6023">MEPQTNLVIGASRGIGRELEIRSSPQPDRYATVNNGRTPLGTVLGCDHDASDAVTNA</sequence>
<dbReference type="VEuPathDB" id="FungiDB:BO71DRAFT_430347"/>
<dbReference type="AlphaFoldDB" id="A0A319DA52"/>
<protein>
    <submittedName>
        <fullName evidence="1">Uncharacterized protein</fullName>
    </submittedName>
</protein>
<gene>
    <name evidence="1" type="ORF">BO71DRAFT_430347</name>
</gene>
<dbReference type="EMBL" id="KZ825880">
    <property type="protein sequence ID" value="PYH94014.1"/>
    <property type="molecule type" value="Genomic_DNA"/>
</dbReference>
<name>A0A319DA52_9EURO</name>
<accession>A0A319DA52</accession>
<evidence type="ECO:0000313" key="1">
    <source>
        <dbReference type="EMBL" id="PYH94014.1"/>
    </source>
</evidence>
<keyword evidence="2" id="KW-1185">Reference proteome</keyword>
<reference evidence="1 2" key="1">
    <citation type="submission" date="2018-02" db="EMBL/GenBank/DDBJ databases">
        <title>The genomes of Aspergillus section Nigri reveals drivers in fungal speciation.</title>
        <authorList>
            <consortium name="DOE Joint Genome Institute"/>
            <person name="Vesth T.C."/>
            <person name="Nybo J."/>
            <person name="Theobald S."/>
            <person name="Brandl J."/>
            <person name="Frisvad J.C."/>
            <person name="Nielsen K.F."/>
            <person name="Lyhne E.K."/>
            <person name="Kogle M.E."/>
            <person name="Kuo A."/>
            <person name="Riley R."/>
            <person name="Clum A."/>
            <person name="Nolan M."/>
            <person name="Lipzen A."/>
            <person name="Salamov A."/>
            <person name="Henrissat B."/>
            <person name="Wiebenga A."/>
            <person name="De vries R.P."/>
            <person name="Grigoriev I.V."/>
            <person name="Mortensen U.H."/>
            <person name="Andersen M.R."/>
            <person name="Baker S.E."/>
        </authorList>
    </citation>
    <scope>NUCLEOTIDE SEQUENCE [LARGE SCALE GENOMIC DNA]</scope>
    <source>
        <strain evidence="1 2">CBS 707.79</strain>
    </source>
</reference>
<evidence type="ECO:0000313" key="2">
    <source>
        <dbReference type="Proteomes" id="UP000247810"/>
    </source>
</evidence>
<dbReference type="Proteomes" id="UP000247810">
    <property type="component" value="Unassembled WGS sequence"/>
</dbReference>
<proteinExistence type="predicted"/>